<feature type="coiled-coil region" evidence="1">
    <location>
        <begin position="673"/>
        <end position="805"/>
    </location>
</feature>
<feature type="region of interest" description="Disordered" evidence="2">
    <location>
        <begin position="1226"/>
        <end position="1267"/>
    </location>
</feature>
<comment type="caution">
    <text evidence="3">The sequence shown here is derived from an EMBL/GenBank/DDBJ whole genome shotgun (WGS) entry which is preliminary data.</text>
</comment>
<feature type="compositionally biased region" description="Basic and acidic residues" evidence="2">
    <location>
        <begin position="1245"/>
        <end position="1267"/>
    </location>
</feature>
<dbReference type="Proteomes" id="UP001159428">
    <property type="component" value="Unassembled WGS sequence"/>
</dbReference>
<feature type="region of interest" description="Disordered" evidence="2">
    <location>
        <begin position="3189"/>
        <end position="3321"/>
    </location>
</feature>
<evidence type="ECO:0000256" key="2">
    <source>
        <dbReference type="SAM" id="MobiDB-lite"/>
    </source>
</evidence>
<feature type="compositionally biased region" description="Basic and acidic residues" evidence="2">
    <location>
        <begin position="3233"/>
        <end position="3245"/>
    </location>
</feature>
<feature type="compositionally biased region" description="Polar residues" evidence="2">
    <location>
        <begin position="1100"/>
        <end position="1112"/>
    </location>
</feature>
<feature type="region of interest" description="Disordered" evidence="2">
    <location>
        <begin position="1072"/>
        <end position="1112"/>
    </location>
</feature>
<feature type="region of interest" description="Disordered" evidence="2">
    <location>
        <begin position="2789"/>
        <end position="2808"/>
    </location>
</feature>
<feature type="coiled-coil region" evidence="1">
    <location>
        <begin position="863"/>
        <end position="967"/>
    </location>
</feature>
<feature type="region of interest" description="Disordered" evidence="2">
    <location>
        <begin position="1133"/>
        <end position="1152"/>
    </location>
</feature>
<proteinExistence type="predicted"/>
<feature type="region of interest" description="Disordered" evidence="2">
    <location>
        <begin position="1"/>
        <end position="36"/>
    </location>
</feature>
<gene>
    <name evidence="3" type="ORF">PMEA_00003129</name>
</gene>
<reference evidence="3 4" key="1">
    <citation type="submission" date="2022-05" db="EMBL/GenBank/DDBJ databases">
        <authorList>
            <consortium name="Genoscope - CEA"/>
            <person name="William W."/>
        </authorList>
    </citation>
    <scope>NUCLEOTIDE SEQUENCE [LARGE SCALE GENOMIC DNA]</scope>
</reference>
<name>A0AAU9WDG5_9CNID</name>
<feature type="region of interest" description="Disordered" evidence="2">
    <location>
        <begin position="834"/>
        <end position="855"/>
    </location>
</feature>
<accession>A0AAU9WDG5</accession>
<dbReference type="Gene3D" id="1.10.287.1490">
    <property type="match status" value="1"/>
</dbReference>
<keyword evidence="4" id="KW-1185">Reference proteome</keyword>
<feature type="region of interest" description="Disordered" evidence="2">
    <location>
        <begin position="2184"/>
        <end position="2203"/>
    </location>
</feature>
<feature type="compositionally biased region" description="Basic and acidic residues" evidence="2">
    <location>
        <begin position="2185"/>
        <end position="2197"/>
    </location>
</feature>
<feature type="coiled-coil region" evidence="1">
    <location>
        <begin position="475"/>
        <end position="509"/>
    </location>
</feature>
<evidence type="ECO:0000256" key="1">
    <source>
        <dbReference type="SAM" id="Coils"/>
    </source>
</evidence>
<feature type="coiled-coil region" evidence="1">
    <location>
        <begin position="1675"/>
        <end position="1702"/>
    </location>
</feature>
<dbReference type="EMBL" id="CALNXJ010000011">
    <property type="protein sequence ID" value="CAH3108113.1"/>
    <property type="molecule type" value="Genomic_DNA"/>
</dbReference>
<feature type="coiled-coil region" evidence="1">
    <location>
        <begin position="3120"/>
        <end position="3175"/>
    </location>
</feature>
<sequence>TCSNREKAEQSQNPNGTPGHADNERDLLEASQATATSSENSLSLKCALRLKELTTQMNSVGDRLQAQLVSLHETVCKGTETSQGVNTDFNLFSPELVDKLQGSTSDLSAKVKVLESYLGEAQQLLTLQEKLNNGVNGLHGVTSCREKNQTEKQLESKLAEISGKQEAIDEERSRQDMDFLNTNGNIDDHEKFDGKESDGITRLDKLELDNQNFKKQLKIIKNKLDERGLLDDELTALTNVQSILGVKYEDFSASDELVILQKERKVLLTTISKLQSRESSDSKEQIDINTCDKAVQCKINILGQLSNQGASLSSEFEELKKLSSELQAEVDELDEENKTMEEETFKLKEEKRVLEDSVNKLRAQITDALDSSFEEMEHVHHEKEELQVRLQFMEADNKKLRDTFAELSKKNADYLEVVLDEIERKDSLEDAVDYLSTEVEKLNEINIQAVYSTNEACPPRDTTLKFHNSSLLSEMKTCKELIDSQREQIRQLQVDKRDIEDSYINLKREALILRTKQGEKTSLRLKSIENLAASMQPTRKTSVERCEYLKQEILRLTKRGTELENSIRTLKSDNSNLEEEKVCLLDSLLHQLEKNESLQVQNDQLKSTIKQNNSDKELGKPSTKLPLDNEISTTTHDRDTDVNGNVSECENHTRLLTSEDTAHENGSDTKYAIDESRERSYQLGEQLQSLQERVLEVEKEKERIQIDLKDSYKNEKELREKVAHLKNECTVLKNQLKKNKEVSDTLQGCLQEAHEEKEELVESLDEVSEEKTTLEKKIEITEKELNELKEKYQRLQNEFDSVSVGAQNVDKSKAQMKSIRAKLFELYESLTDKEKDSASEELSTGAPESTSLDEQGNSILSLAEKVHKEVNLLKKELRRVKIEQEHLKTKFDTSQTEKLSLQKYVRELDEKRRQVKSFITKLTEEKEVISEQMEEIKQQKNNLADALENVYQSKESLQCQLEDALCKQHENSKSVTEASAEAQSLKKSLYKMAGERDTLKDALLETTKELQMVRTSEAKWKEKATGSQVEADQSVQETNDAGNKVDESEVINRLHLENDGLKKQIEMLKTTQLPPQEEASGRSSVVTGDVPEKLAEPEDQLQSTTASEYGNSSDVFEMVTSFGMRSFEESSNAGTELPVSSEANSWLESGPLDEEEEFEVRFSKVCAENKTLEAQLRRSTEENEQLKIWFESVSAEKEVMEKEQESMSKENGELLRDLERLRRSLDEVSNQNNVEDEPGENLKAALEEKTKESAKLREDLQKQEDERQELTQALKLANMCKKSLENEANESWERAEALEKSLKSIKQKNDSLSKDISALKKEKEGLNNSSEKLAQDYKRLQQNLDALKKKLENAEEEKGKKNEKVVTLSQDVKLLQEQLLEKSHSLTELENKLENTIKENGDLHAQLEAQETKQEQLVKDYKTLEENQVRVQTEMIEENKNLKKKERELESTVKKLCDEIKNLKSSLNDAEDKLGTIDEDIDVKEEEKASNLKEQVEKLRGDKESLKRKLEETENESSTAREQLKELKNQASELLLFIDRSVEENPTKMSHKAAQEDTSYVRYVCDYIEAILEEKAISETRLKEEMTNLERAEKTLLELRNELQTLTERIEKAEDSNRLIEEDNKQLIQERAELTLQLEEALDGDQTEEQSSKPKCSAREEVRLSREINDVRTLIDKLSLQKEKLGAALANKEKQIAAVTAEATEKTRMLEHKEREAESLSLTKAEVAVALEMAKDGSEKLLAELGRERSRVETLQLELENEKKQHYHNQQEKSDLTACVSRLEEEKKSFKIAETRCRDLEKRLKKAEEENLQIQALNNELTANLKSRNATLASVKKDAKDNEYKWNNELAQKDELLRSLNQDIKKSNISFSEMLRVVDEQKTKIANLDKECKQNEKSRKELVEERNVLQKKLKEEADANDALTLKLQEMERAVFKHSEENEDLQKQIAASDIEKHLLQRKLQDVEEQMNSKEKRLADLKRSTQSLVDERTHSKIGIAALQKDLTEKTLSLEKARKELSDLRGSIDKGKGKFEQMKVENLELKRSLENAESKLRRAETTSAKTKEQNDKLKKKLEAIEEEMAALNTAFAEAQTKEKTLLIEMKTETERIENELETLTSECETLRGKLDDAADEKSELERELQLERDGRKKTEEQLITISNELGTLKVSAQTVAQDNENLKLTLQDQEKERTSKKDVSLDEMDSGSFGIGEEAISCAQEGELSSAAEVNFSLESTPNNQDTLEDKLAKQRQLNADLYEELDELNDEKDELNEIIEELRSKTKKLQRDMDALIEEKETLEDKLDENAKRYKEELGSLTDGNKELSRKLEVLLRDKNTLREEIKTKEQKNRKAVEDGKRLEDALEKSTLEVKRLTLEVNRLSKEIDKEVPKGLTEELAESDERMKELEYKLEQLSLEHQALMTELAERKNENATLRVAVEEATLSKEDCERKFGDAEKELYDELDEVQQELESKKNTIASLEEQLSKFKRSESERKQALKKISDATSVKDFQKQLRESNEELKEKNKMISTLKDEITDLKRSKQKLEREQKQTTADKKTLSDLQNNLEKLQKELQVKNKTITSLNEEIAELKRSSHEQKKEMQDKLEELKREMVAKDQKTTSLTVNADQKKMSRDQIDRNEEITPEKMTKGDEITLLKHELAEKERKIGLLEEAIVDHKRTIFEQEREFDEKEASLATAREEFYKGLRERCEDEERLESLRRANNRLQEALNIAREKESKLKKDLKEATDRGFTPSGQRERGALDNEFLEVRYEVETLRKLSYDERAEKNSLRKTSLELKRSPSDTKDKDAKDWDKVKELRREKDCLFTENHTLKKTVRDLTVELEIIRKEMVLKEIGNSKQQKNELSFSKEAIERKNKAIETELHETKYSLNVLEKQHGDLKDKFRKLEEDRTNVDNERIKLVDDAHAFKVKMEKKNQDLLSKLEAKEHEAISLQERVEGLSALLRKFENDVRSLEKDKEDLASQVRLLEYDKERIEEINKQQKAQTEKLLLDSGSQKDLNNKLRTMFSENDRLEGMNNKLQADFRELYREVDRKEEDRKKLIEELHEMALKVKQLEREKQNEASLKEQLAEQLMEKDNAMKTKTKILSTRLDGLLKETENLKDSSGKMEQMASDYRRLEDENLQLIEGAEKLREEIVGLQKENDLLRRACQQLRGRKSIAEDKIVLDGSNTELRSDPYPRKGSLNKPSVHKFQPIEERVSAEEKSELNAMSGRDLQELRRRSHDPVPSDIKISKGTLAPMPPWTGEARGHQSPKDRQRSNSTPVVKRFPSGAPEIRREAAPHPKGPSPPSTDSSRSSEADRSVCSRSSYCSPILSVVDMCPLHRNPSMERPPNQCPICKKERRRPGAAPKEFMTLEKYV</sequence>
<feature type="compositionally biased region" description="Polar residues" evidence="2">
    <location>
        <begin position="1025"/>
        <end position="1041"/>
    </location>
</feature>
<feature type="region of interest" description="Disordered" evidence="2">
    <location>
        <begin position="1021"/>
        <end position="1045"/>
    </location>
</feature>
<feature type="coiled-coil region" evidence="1">
    <location>
        <begin position="2814"/>
        <end position="2848"/>
    </location>
</feature>
<feature type="non-terminal residue" evidence="3">
    <location>
        <position position="1"/>
    </location>
</feature>
<feature type="coiled-coil region" evidence="1">
    <location>
        <begin position="2889"/>
        <end position="2990"/>
    </location>
</feature>
<feature type="compositionally biased region" description="Basic and acidic residues" evidence="2">
    <location>
        <begin position="1503"/>
        <end position="1512"/>
    </location>
</feature>
<feature type="coiled-coil region" evidence="1">
    <location>
        <begin position="3029"/>
        <end position="3095"/>
    </location>
</feature>
<dbReference type="PANTHER" id="PTHR23159:SF31">
    <property type="entry name" value="CENTROSOME-ASSOCIATED PROTEIN CEP250 ISOFORM X1"/>
    <property type="match status" value="1"/>
</dbReference>
<feature type="coiled-coil region" evidence="1">
    <location>
        <begin position="2238"/>
        <end position="2616"/>
    </location>
</feature>
<dbReference type="PANTHER" id="PTHR23159">
    <property type="entry name" value="CENTROSOMAL PROTEIN 2"/>
    <property type="match status" value="1"/>
</dbReference>
<feature type="coiled-coil region" evidence="1">
    <location>
        <begin position="2651"/>
        <end position="2748"/>
    </location>
</feature>
<feature type="region of interest" description="Disordered" evidence="2">
    <location>
        <begin position="1503"/>
        <end position="1522"/>
    </location>
</feature>
<feature type="compositionally biased region" description="Basic and acidic residues" evidence="2">
    <location>
        <begin position="3212"/>
        <end position="3225"/>
    </location>
</feature>
<feature type="coiled-coil region" evidence="1">
    <location>
        <begin position="1742"/>
        <end position="1824"/>
    </location>
</feature>
<organism evidence="3 4">
    <name type="scientific">Pocillopora meandrina</name>
    <dbReference type="NCBI Taxonomy" id="46732"/>
    <lineage>
        <taxon>Eukaryota</taxon>
        <taxon>Metazoa</taxon>
        <taxon>Cnidaria</taxon>
        <taxon>Anthozoa</taxon>
        <taxon>Hexacorallia</taxon>
        <taxon>Scleractinia</taxon>
        <taxon>Astrocoeniina</taxon>
        <taxon>Pocilloporidae</taxon>
        <taxon>Pocillopora</taxon>
    </lineage>
</organism>
<evidence type="ECO:0000313" key="4">
    <source>
        <dbReference type="Proteomes" id="UP001159428"/>
    </source>
</evidence>
<protein>
    <submittedName>
        <fullName evidence="3">Uncharacterized protein</fullName>
    </submittedName>
</protein>
<evidence type="ECO:0000313" key="3">
    <source>
        <dbReference type="EMBL" id="CAH3108113.1"/>
    </source>
</evidence>
<feature type="compositionally biased region" description="Basic and acidic residues" evidence="2">
    <location>
        <begin position="3266"/>
        <end position="3277"/>
    </location>
</feature>
<dbReference type="Gene3D" id="1.10.287.2610">
    <property type="match status" value="1"/>
</dbReference>
<feature type="region of interest" description="Disordered" evidence="2">
    <location>
        <begin position="606"/>
        <end position="645"/>
    </location>
</feature>
<feature type="coiled-coil region" evidence="1">
    <location>
        <begin position="316"/>
        <end position="445"/>
    </location>
</feature>
<feature type="region of interest" description="Disordered" evidence="2">
    <location>
        <begin position="3345"/>
        <end position="3364"/>
    </location>
</feature>
<feature type="compositionally biased region" description="Polar residues" evidence="2">
    <location>
        <begin position="840"/>
        <end position="855"/>
    </location>
</feature>
<feature type="coiled-coil region" evidence="1">
    <location>
        <begin position="1572"/>
        <end position="1644"/>
    </location>
</feature>
<keyword evidence="1" id="KW-0175">Coiled coil</keyword>